<feature type="region of interest" description="Disordered" evidence="1">
    <location>
        <begin position="169"/>
        <end position="194"/>
    </location>
</feature>
<protein>
    <recommendedName>
        <fullName evidence="4">RNase H type-1 domain-containing protein</fullName>
    </recommendedName>
</protein>
<dbReference type="AlphaFoldDB" id="A0AAD6YJT8"/>
<gene>
    <name evidence="2" type="ORF">GGX14DRAFT_354845</name>
</gene>
<keyword evidence="3" id="KW-1185">Reference proteome</keyword>
<reference evidence="2" key="1">
    <citation type="submission" date="2023-03" db="EMBL/GenBank/DDBJ databases">
        <title>Massive genome expansion in bonnet fungi (Mycena s.s.) driven by repeated elements and novel gene families across ecological guilds.</title>
        <authorList>
            <consortium name="Lawrence Berkeley National Laboratory"/>
            <person name="Harder C.B."/>
            <person name="Miyauchi S."/>
            <person name="Viragh M."/>
            <person name="Kuo A."/>
            <person name="Thoen E."/>
            <person name="Andreopoulos B."/>
            <person name="Lu D."/>
            <person name="Skrede I."/>
            <person name="Drula E."/>
            <person name="Henrissat B."/>
            <person name="Morin E."/>
            <person name="Kohler A."/>
            <person name="Barry K."/>
            <person name="LaButti K."/>
            <person name="Morin E."/>
            <person name="Salamov A."/>
            <person name="Lipzen A."/>
            <person name="Mereny Z."/>
            <person name="Hegedus B."/>
            <person name="Baldrian P."/>
            <person name="Stursova M."/>
            <person name="Weitz H."/>
            <person name="Taylor A."/>
            <person name="Grigoriev I.V."/>
            <person name="Nagy L.G."/>
            <person name="Martin F."/>
            <person name="Kauserud H."/>
        </authorList>
    </citation>
    <scope>NUCLEOTIDE SEQUENCE</scope>
    <source>
        <strain evidence="2">9144</strain>
    </source>
</reference>
<name>A0AAD6YJT8_9AGAR</name>
<evidence type="ECO:0000313" key="2">
    <source>
        <dbReference type="EMBL" id="KAJ7220148.1"/>
    </source>
</evidence>
<feature type="region of interest" description="Disordered" evidence="1">
    <location>
        <begin position="135"/>
        <end position="157"/>
    </location>
</feature>
<comment type="caution">
    <text evidence="2">The sequence shown here is derived from an EMBL/GenBank/DDBJ whole genome shotgun (WGS) entry which is preliminary data.</text>
</comment>
<dbReference type="EMBL" id="JARJCW010000010">
    <property type="protein sequence ID" value="KAJ7220148.1"/>
    <property type="molecule type" value="Genomic_DNA"/>
</dbReference>
<proteinExistence type="predicted"/>
<dbReference type="Proteomes" id="UP001219525">
    <property type="component" value="Unassembled WGS sequence"/>
</dbReference>
<evidence type="ECO:0000256" key="1">
    <source>
        <dbReference type="SAM" id="MobiDB-lite"/>
    </source>
</evidence>
<organism evidence="2 3">
    <name type="scientific">Mycena pura</name>
    <dbReference type="NCBI Taxonomy" id="153505"/>
    <lineage>
        <taxon>Eukaryota</taxon>
        <taxon>Fungi</taxon>
        <taxon>Dikarya</taxon>
        <taxon>Basidiomycota</taxon>
        <taxon>Agaricomycotina</taxon>
        <taxon>Agaricomycetes</taxon>
        <taxon>Agaricomycetidae</taxon>
        <taxon>Agaricales</taxon>
        <taxon>Marasmiineae</taxon>
        <taxon>Mycenaceae</taxon>
        <taxon>Mycena</taxon>
    </lineage>
</organism>
<sequence length="280" mass="30803">MVQRFPVSQKDPPAPHKALVKCINKYGISFEAVDPPVAVLKAMPLWHHPGEDSEKRQENNGQRAECLRINHAALTIGDGLEMAVRLENPEHSTRDICECVECNEDRVEHGCENPHACAKKAASRLGQIHPRWIPRLGDERGETEPTAPDDDSEVFVPPDKITSIAQGLRAMTNRGGEPTERPAPRPRRRGQALPRAQRTVVYIAGVIHTPPGEKSTAAAAFSMEGEVNEQMGKCIPATSDQSQYVAEFFAALAALRSVNENTTLTIYTVEPLRTHTSVNP</sequence>
<evidence type="ECO:0008006" key="4">
    <source>
        <dbReference type="Google" id="ProtNLM"/>
    </source>
</evidence>
<evidence type="ECO:0000313" key="3">
    <source>
        <dbReference type="Proteomes" id="UP001219525"/>
    </source>
</evidence>
<accession>A0AAD6YJT8</accession>